<gene>
    <name evidence="1" type="ORF">FKV24_006120</name>
</gene>
<evidence type="ECO:0000313" key="1">
    <source>
        <dbReference type="EMBL" id="KAB8193913.1"/>
    </source>
</evidence>
<sequence>MLQDLEFRYREAQDLRPLIIEKQSGLCAAGILSKGQDARVWILLNARFEPRIKVMPAASYEISTKDLAEISSKCEIGEYVRADLEAHLSDEP</sequence>
<dbReference type="AlphaFoldDB" id="A0A508AYL6"/>
<dbReference type="EMBL" id="VICD02000086">
    <property type="protein sequence ID" value="KAB8193913.1"/>
    <property type="molecule type" value="Genomic_DNA"/>
</dbReference>
<evidence type="ECO:0000313" key="2">
    <source>
        <dbReference type="Proteomes" id="UP000320431"/>
    </source>
</evidence>
<accession>A0A508AYL6</accession>
<comment type="caution">
    <text evidence="1">The sequence shown here is derived from an EMBL/GenBank/DDBJ whole genome shotgun (WGS) entry which is preliminary data.</text>
</comment>
<name>A0A508AYL6_9GAMM</name>
<proteinExistence type="predicted"/>
<dbReference type="RefSeq" id="WP_141481744.1">
    <property type="nucleotide sequence ID" value="NZ_VICD02000086.1"/>
</dbReference>
<reference evidence="1 2" key="1">
    <citation type="submission" date="2019-10" db="EMBL/GenBank/DDBJ databases">
        <title>Lysobacter alkalisoli sp. nov., isolated from saline-alkaline soil.</title>
        <authorList>
            <person name="Sun J.-Q."/>
        </authorList>
    </citation>
    <scope>NUCLEOTIDE SEQUENCE [LARGE SCALE GENOMIC DNA]</scope>
    <source>
        <strain evidence="1 2">KCTC 42381</strain>
    </source>
</reference>
<dbReference type="Proteomes" id="UP000320431">
    <property type="component" value="Unassembled WGS sequence"/>
</dbReference>
<organism evidence="1 2">
    <name type="scientific">Marilutibacter maris</name>
    <dbReference type="NCBI Taxonomy" id="1605891"/>
    <lineage>
        <taxon>Bacteria</taxon>
        <taxon>Pseudomonadati</taxon>
        <taxon>Pseudomonadota</taxon>
        <taxon>Gammaproteobacteria</taxon>
        <taxon>Lysobacterales</taxon>
        <taxon>Lysobacteraceae</taxon>
        <taxon>Marilutibacter</taxon>
    </lineage>
</organism>
<protein>
    <submittedName>
        <fullName evidence="1">Uncharacterized protein</fullName>
    </submittedName>
</protein>